<proteinExistence type="predicted"/>
<dbReference type="GO" id="GO:0008967">
    <property type="term" value="F:phosphoglycolate phosphatase activity"/>
    <property type="evidence" value="ECO:0007669"/>
    <property type="project" value="TreeGrafter"/>
</dbReference>
<evidence type="ECO:0000313" key="2">
    <source>
        <dbReference type="Proteomes" id="UP001149140"/>
    </source>
</evidence>
<organism evidence="1 2">
    <name type="scientific">Solirubrobacter ginsenosidimutans</name>
    <dbReference type="NCBI Taxonomy" id="490573"/>
    <lineage>
        <taxon>Bacteria</taxon>
        <taxon>Bacillati</taxon>
        <taxon>Actinomycetota</taxon>
        <taxon>Thermoleophilia</taxon>
        <taxon>Solirubrobacterales</taxon>
        <taxon>Solirubrobacteraceae</taxon>
        <taxon>Solirubrobacter</taxon>
    </lineage>
</organism>
<dbReference type="Proteomes" id="UP001149140">
    <property type="component" value="Unassembled WGS sequence"/>
</dbReference>
<dbReference type="InterPro" id="IPR050155">
    <property type="entry name" value="HAD-like_hydrolase_sf"/>
</dbReference>
<dbReference type="RefSeq" id="WP_270038273.1">
    <property type="nucleotide sequence ID" value="NZ_JAPDOD010000002.1"/>
</dbReference>
<evidence type="ECO:0000313" key="1">
    <source>
        <dbReference type="EMBL" id="MDA0159535.1"/>
    </source>
</evidence>
<dbReference type="InterPro" id="IPR036412">
    <property type="entry name" value="HAD-like_sf"/>
</dbReference>
<gene>
    <name evidence="1" type="ORF">OM076_04605</name>
</gene>
<dbReference type="Gene3D" id="3.40.50.1000">
    <property type="entry name" value="HAD superfamily/HAD-like"/>
    <property type="match status" value="1"/>
</dbReference>
<dbReference type="SUPFAM" id="SSF56784">
    <property type="entry name" value="HAD-like"/>
    <property type="match status" value="1"/>
</dbReference>
<dbReference type="InterPro" id="IPR023198">
    <property type="entry name" value="PGP-like_dom2"/>
</dbReference>
<dbReference type="AlphaFoldDB" id="A0A9X3MNS4"/>
<dbReference type="PANTHER" id="PTHR43434:SF1">
    <property type="entry name" value="PHOSPHOGLYCOLATE PHOSPHATASE"/>
    <property type="match status" value="1"/>
</dbReference>
<sequence>MIFDLDDTLVHSDAVREAFWVVARAYEIDRARLTRTLDGLPGRLAWEVFVALGLSNTRAKAATKHFLAVLDELNTVAPPVAYPDADTTLRELAAHGAQLMLSTGSSTERAKRVLDHEGWDAFTVVLGSDGQCSKGDAHYDRIAQQTPDREWTHHAVTVGDSPQDMRLGAEHGVPVRIGIDRDGNPQTLFAAGATHVVSALAEVVSIVASIQIAA</sequence>
<dbReference type="EMBL" id="JAPDOD010000002">
    <property type="protein sequence ID" value="MDA0159535.1"/>
    <property type="molecule type" value="Genomic_DNA"/>
</dbReference>
<protein>
    <submittedName>
        <fullName evidence="1">HAD hydrolase-like protein</fullName>
    </submittedName>
</protein>
<keyword evidence="1" id="KW-0378">Hydrolase</keyword>
<accession>A0A9X3MNS4</accession>
<dbReference type="SFLD" id="SFLDS00003">
    <property type="entry name" value="Haloacid_Dehalogenase"/>
    <property type="match status" value="1"/>
</dbReference>
<keyword evidence="2" id="KW-1185">Reference proteome</keyword>
<reference evidence="1" key="1">
    <citation type="submission" date="2022-10" db="EMBL/GenBank/DDBJ databases">
        <title>The WGS of Solirubrobacter ginsenosidimutans DSM 21036.</title>
        <authorList>
            <person name="Jiang Z."/>
        </authorList>
    </citation>
    <scope>NUCLEOTIDE SEQUENCE</scope>
    <source>
        <strain evidence="1">DSM 21036</strain>
    </source>
</reference>
<dbReference type="SFLD" id="SFLDG01129">
    <property type="entry name" value="C1.5:_HAD__Beta-PGM__Phosphata"/>
    <property type="match status" value="1"/>
</dbReference>
<name>A0A9X3MNS4_9ACTN</name>
<dbReference type="Gene3D" id="1.10.150.240">
    <property type="entry name" value="Putative phosphatase, domain 2"/>
    <property type="match status" value="1"/>
</dbReference>
<dbReference type="PANTHER" id="PTHR43434">
    <property type="entry name" value="PHOSPHOGLYCOLATE PHOSPHATASE"/>
    <property type="match status" value="1"/>
</dbReference>
<dbReference type="GO" id="GO:0006281">
    <property type="term" value="P:DNA repair"/>
    <property type="evidence" value="ECO:0007669"/>
    <property type="project" value="TreeGrafter"/>
</dbReference>
<comment type="caution">
    <text evidence="1">The sequence shown here is derived from an EMBL/GenBank/DDBJ whole genome shotgun (WGS) entry which is preliminary data.</text>
</comment>
<dbReference type="InterPro" id="IPR023214">
    <property type="entry name" value="HAD_sf"/>
</dbReference>
<dbReference type="Pfam" id="PF00702">
    <property type="entry name" value="Hydrolase"/>
    <property type="match status" value="1"/>
</dbReference>